<dbReference type="SUPFAM" id="SSF49584">
    <property type="entry name" value="Periplasmic chaperone C-domain"/>
    <property type="match status" value="1"/>
</dbReference>
<dbReference type="InterPro" id="IPR036316">
    <property type="entry name" value="Pili_assmbl_chap_C_dom_sf"/>
</dbReference>
<evidence type="ECO:0000256" key="1">
    <source>
        <dbReference type="SAM" id="SignalP"/>
    </source>
</evidence>
<feature type="signal peptide" evidence="1">
    <location>
        <begin position="1"/>
        <end position="17"/>
    </location>
</feature>
<accession>A0A7S4UTJ1</accession>
<keyword evidence="1" id="KW-0732">Signal</keyword>
<evidence type="ECO:0000313" key="2">
    <source>
        <dbReference type="EMBL" id="CAE2340605.1"/>
    </source>
</evidence>
<name>A0A7S4UTJ1_9EUKA</name>
<dbReference type="EMBL" id="HBKR01039927">
    <property type="protein sequence ID" value="CAE2340605.1"/>
    <property type="molecule type" value="Transcribed_RNA"/>
</dbReference>
<dbReference type="AlphaFoldDB" id="A0A7S4UTJ1"/>
<proteinExistence type="predicted"/>
<sequence>MNRWLALLAVLVAVVTCHDVIGTIINSTPYYMDLTKSEVKHGHTEYLPAIRLDPYAYTNFTMSSNTIGDNHIEYKFAYTPETTWCPEQDPPAQEAASYDYDFGSNSCDGTSVHCESNGMWMNISYNECSTFWGTSQPTYEIRVTS</sequence>
<organism evidence="2">
    <name type="scientific">Paramoeba aestuarina</name>
    <dbReference type="NCBI Taxonomy" id="180227"/>
    <lineage>
        <taxon>Eukaryota</taxon>
        <taxon>Amoebozoa</taxon>
        <taxon>Discosea</taxon>
        <taxon>Flabellinia</taxon>
        <taxon>Dactylopodida</taxon>
        <taxon>Paramoebidae</taxon>
        <taxon>Paramoeba</taxon>
    </lineage>
</organism>
<feature type="chain" id="PRO_5031411401" evidence="1">
    <location>
        <begin position="18"/>
        <end position="145"/>
    </location>
</feature>
<gene>
    <name evidence="2" type="ORF">NAES01612_LOCUS26062</name>
</gene>
<reference evidence="2" key="1">
    <citation type="submission" date="2021-01" db="EMBL/GenBank/DDBJ databases">
        <authorList>
            <person name="Corre E."/>
            <person name="Pelletier E."/>
            <person name="Niang G."/>
            <person name="Scheremetjew M."/>
            <person name="Finn R."/>
            <person name="Kale V."/>
            <person name="Holt S."/>
            <person name="Cochrane G."/>
            <person name="Meng A."/>
            <person name="Brown T."/>
            <person name="Cohen L."/>
        </authorList>
    </citation>
    <scope>NUCLEOTIDE SEQUENCE</scope>
    <source>
        <strain evidence="2">SoJaBio B1-5/56/2</strain>
    </source>
</reference>
<protein>
    <submittedName>
        <fullName evidence="2">Uncharacterized protein</fullName>
    </submittedName>
</protein>